<feature type="domain" description="THIF-type NAD/FAD binding fold" evidence="10">
    <location>
        <begin position="13"/>
        <end position="142"/>
    </location>
</feature>
<dbReference type="InterPro" id="IPR035985">
    <property type="entry name" value="Ubiquitin-activating_enz"/>
</dbReference>
<organism evidence="11">
    <name type="scientific">marine sediment metagenome</name>
    <dbReference type="NCBI Taxonomy" id="412755"/>
    <lineage>
        <taxon>unclassified sequences</taxon>
        <taxon>metagenomes</taxon>
        <taxon>ecological metagenomes</taxon>
    </lineage>
</organism>
<keyword evidence="4" id="KW-0547">Nucleotide-binding</keyword>
<keyword evidence="9" id="KW-0812">Transmembrane</keyword>
<proteinExistence type="inferred from homology"/>
<keyword evidence="6" id="KW-0862">Zinc</keyword>
<keyword evidence="9" id="KW-0472">Membrane</keyword>
<evidence type="ECO:0000256" key="4">
    <source>
        <dbReference type="ARBA" id="ARBA00022741"/>
    </source>
</evidence>
<feature type="transmembrane region" description="Helical" evidence="9">
    <location>
        <begin position="161"/>
        <end position="180"/>
    </location>
</feature>
<reference evidence="11" key="1">
    <citation type="journal article" date="2015" name="Nature">
        <title>Complex archaea that bridge the gap between prokaryotes and eukaryotes.</title>
        <authorList>
            <person name="Spang A."/>
            <person name="Saw J.H."/>
            <person name="Jorgensen S.L."/>
            <person name="Zaremba-Niedzwiedzka K."/>
            <person name="Martijn J."/>
            <person name="Lind A.E."/>
            <person name="van Eijk R."/>
            <person name="Schleper C."/>
            <person name="Guy L."/>
            <person name="Ettema T.J."/>
        </authorList>
    </citation>
    <scope>NUCLEOTIDE SEQUENCE</scope>
</reference>
<dbReference type="AlphaFoldDB" id="A0A0F9FMX7"/>
<evidence type="ECO:0000313" key="11">
    <source>
        <dbReference type="EMBL" id="KKL87588.1"/>
    </source>
</evidence>
<feature type="region of interest" description="Disordered" evidence="8">
    <location>
        <begin position="202"/>
        <end position="230"/>
    </location>
</feature>
<dbReference type="GO" id="GO:0071566">
    <property type="term" value="F:UFM1 activating enzyme activity"/>
    <property type="evidence" value="ECO:0007669"/>
    <property type="project" value="TreeGrafter"/>
</dbReference>
<keyword evidence="9" id="KW-1133">Transmembrane helix</keyword>
<dbReference type="GO" id="GO:0046872">
    <property type="term" value="F:metal ion binding"/>
    <property type="evidence" value="ECO:0007669"/>
    <property type="project" value="UniProtKB-KW"/>
</dbReference>
<evidence type="ECO:0000256" key="1">
    <source>
        <dbReference type="ARBA" id="ARBA00005339"/>
    </source>
</evidence>
<evidence type="ECO:0000256" key="5">
    <source>
        <dbReference type="ARBA" id="ARBA00022786"/>
    </source>
</evidence>
<keyword evidence="7" id="KW-0067">ATP-binding</keyword>
<gene>
    <name evidence="11" type="ORF">LCGC14_1933200</name>
</gene>
<dbReference type="Gene3D" id="3.40.50.720">
    <property type="entry name" value="NAD(P)-binding Rossmann-like Domain"/>
    <property type="match status" value="1"/>
</dbReference>
<dbReference type="InterPro" id="IPR000594">
    <property type="entry name" value="ThiF_NAD_FAD-bd"/>
</dbReference>
<protein>
    <recommendedName>
        <fullName evidence="2">Ubiquitin-like modifier-activating enzyme 5</fullName>
    </recommendedName>
</protein>
<dbReference type="EMBL" id="LAZR01020797">
    <property type="protein sequence ID" value="KKL87588.1"/>
    <property type="molecule type" value="Genomic_DNA"/>
</dbReference>
<evidence type="ECO:0000259" key="10">
    <source>
        <dbReference type="Pfam" id="PF00899"/>
    </source>
</evidence>
<dbReference type="GO" id="GO:0005524">
    <property type="term" value="F:ATP binding"/>
    <property type="evidence" value="ECO:0007669"/>
    <property type="project" value="UniProtKB-KW"/>
</dbReference>
<dbReference type="PANTHER" id="PTHR10953">
    <property type="entry name" value="UBIQUITIN-ACTIVATING ENZYME E1"/>
    <property type="match status" value="1"/>
</dbReference>
<dbReference type="PANTHER" id="PTHR10953:SF9">
    <property type="entry name" value="UBIQUITIN-LIKE MODIFIER-ACTIVATING ENZYME 5"/>
    <property type="match status" value="1"/>
</dbReference>
<keyword evidence="5" id="KW-0833">Ubl conjugation pathway</keyword>
<evidence type="ECO:0000256" key="8">
    <source>
        <dbReference type="SAM" id="MobiDB-lite"/>
    </source>
</evidence>
<dbReference type="InterPro" id="IPR029752">
    <property type="entry name" value="D-isomer_DH_CS1"/>
</dbReference>
<evidence type="ECO:0000256" key="3">
    <source>
        <dbReference type="ARBA" id="ARBA00022723"/>
    </source>
</evidence>
<dbReference type="GO" id="GO:0071569">
    <property type="term" value="P:protein ufmylation"/>
    <property type="evidence" value="ECO:0007669"/>
    <property type="project" value="TreeGrafter"/>
</dbReference>
<dbReference type="SUPFAM" id="SSF69572">
    <property type="entry name" value="Activating enzymes of the ubiquitin-like proteins"/>
    <property type="match status" value="1"/>
</dbReference>
<accession>A0A0F9FMX7</accession>
<evidence type="ECO:0000256" key="2">
    <source>
        <dbReference type="ARBA" id="ARBA00016279"/>
    </source>
</evidence>
<feature type="compositionally biased region" description="Basic and acidic residues" evidence="8">
    <location>
        <begin position="206"/>
        <end position="221"/>
    </location>
</feature>
<evidence type="ECO:0000256" key="7">
    <source>
        <dbReference type="ARBA" id="ARBA00022840"/>
    </source>
</evidence>
<evidence type="ECO:0000256" key="6">
    <source>
        <dbReference type="ARBA" id="ARBA00022833"/>
    </source>
</evidence>
<dbReference type="Pfam" id="PF00899">
    <property type="entry name" value="ThiF"/>
    <property type="match status" value="1"/>
</dbReference>
<name>A0A0F9FMX7_9ZZZZ</name>
<dbReference type="InterPro" id="IPR045886">
    <property type="entry name" value="ThiF/MoeB/HesA"/>
</dbReference>
<comment type="caution">
    <text evidence="11">The sequence shown here is derived from an EMBL/GenBank/DDBJ whole genome shotgun (WGS) entry which is preliminary data.</text>
</comment>
<comment type="similarity">
    <text evidence="1">Belongs to the ubiquitin-activating E1 family. UBA5 subfamily.</text>
</comment>
<sequence>MARYDRQEPLSIVRDQSVAIIGCGGIGSWAAYYLTLAGVQTLHLFDGDNVSEHNLNRLPLPIEYIGKPKASALASFLWQFNKEVKLYPHGNFAAFTDLVKIVDYCLVCTDTWKSRKMVWDVCQQTGIEYLEVGAEGNEASLSPSPPEWVMPNEAEPGYQHVPVFVGPCAAIAAMAVYYVLHQKVPTKTFRIGWKDNNLTLATWEEPDGKEGKQTRKEEDKAPNTPVQPAQ</sequence>
<evidence type="ECO:0000256" key="9">
    <source>
        <dbReference type="SAM" id="Phobius"/>
    </source>
</evidence>
<dbReference type="PROSITE" id="PS00065">
    <property type="entry name" value="D_2_HYDROXYACID_DH_1"/>
    <property type="match status" value="1"/>
</dbReference>
<keyword evidence="3" id="KW-0479">Metal-binding</keyword>
<dbReference type="GO" id="GO:0005829">
    <property type="term" value="C:cytosol"/>
    <property type="evidence" value="ECO:0007669"/>
    <property type="project" value="TreeGrafter"/>
</dbReference>